<reference evidence="1" key="1">
    <citation type="journal article" date="2020" name="Stud. Mycol.">
        <title>101 Dothideomycetes genomes: a test case for predicting lifestyles and emergence of pathogens.</title>
        <authorList>
            <person name="Haridas S."/>
            <person name="Albert R."/>
            <person name="Binder M."/>
            <person name="Bloem J."/>
            <person name="Labutti K."/>
            <person name="Salamov A."/>
            <person name="Andreopoulos B."/>
            <person name="Baker S."/>
            <person name="Barry K."/>
            <person name="Bills G."/>
            <person name="Bluhm B."/>
            <person name="Cannon C."/>
            <person name="Castanera R."/>
            <person name="Culley D."/>
            <person name="Daum C."/>
            <person name="Ezra D."/>
            <person name="Gonzalez J."/>
            <person name="Henrissat B."/>
            <person name="Kuo A."/>
            <person name="Liang C."/>
            <person name="Lipzen A."/>
            <person name="Lutzoni F."/>
            <person name="Magnuson J."/>
            <person name="Mondo S."/>
            <person name="Nolan M."/>
            <person name="Ohm R."/>
            <person name="Pangilinan J."/>
            <person name="Park H.-J."/>
            <person name="Ramirez L."/>
            <person name="Alfaro M."/>
            <person name="Sun H."/>
            <person name="Tritt A."/>
            <person name="Yoshinaga Y."/>
            <person name="Zwiers L.-H."/>
            <person name="Turgeon B."/>
            <person name="Goodwin S."/>
            <person name="Spatafora J."/>
            <person name="Crous P."/>
            <person name="Grigoriev I."/>
        </authorList>
    </citation>
    <scope>NUCLEOTIDE SEQUENCE</scope>
    <source>
        <strain evidence="1">CBS 473.64</strain>
    </source>
</reference>
<organism evidence="1 2">
    <name type="scientific">Massarina eburnea CBS 473.64</name>
    <dbReference type="NCBI Taxonomy" id="1395130"/>
    <lineage>
        <taxon>Eukaryota</taxon>
        <taxon>Fungi</taxon>
        <taxon>Dikarya</taxon>
        <taxon>Ascomycota</taxon>
        <taxon>Pezizomycotina</taxon>
        <taxon>Dothideomycetes</taxon>
        <taxon>Pleosporomycetidae</taxon>
        <taxon>Pleosporales</taxon>
        <taxon>Massarineae</taxon>
        <taxon>Massarinaceae</taxon>
        <taxon>Massarina</taxon>
    </lineage>
</organism>
<accession>A0A6A6S9E1</accession>
<proteinExistence type="predicted"/>
<dbReference type="Pfam" id="PF15891">
    <property type="entry name" value="Nuc_deoxyri_tr2"/>
    <property type="match status" value="1"/>
</dbReference>
<dbReference type="EMBL" id="MU006779">
    <property type="protein sequence ID" value="KAF2644355.1"/>
    <property type="molecule type" value="Genomic_DNA"/>
</dbReference>
<dbReference type="Proteomes" id="UP000799753">
    <property type="component" value="Unassembled WGS sequence"/>
</dbReference>
<name>A0A6A6S9E1_9PLEO</name>
<dbReference type="AlphaFoldDB" id="A0A6A6S9E1"/>
<dbReference type="Gene3D" id="3.40.50.450">
    <property type="match status" value="1"/>
</dbReference>
<protein>
    <submittedName>
        <fullName evidence="1">Uncharacterized protein</fullName>
    </submittedName>
</protein>
<gene>
    <name evidence="1" type="ORF">P280DRAFT_445932</name>
</gene>
<evidence type="ECO:0000313" key="1">
    <source>
        <dbReference type="EMBL" id="KAF2644355.1"/>
    </source>
</evidence>
<sequence length="316" mass="34997">MMIPAATCKLHDNKIFPSPSRSSTIESATERVYQLLDHLSGPNAMASTATQEDATKKPAVSSCKFCKRPSECPSCRTPLDPPTTKDGRVDIDAEIPDTHNQLGGPLDLSSLPAQNANFYDCMPPGDIVETRYSVFLAGSIEMGRAVQWQRHLTSLLRHLPLGVYNPRRGHWNPLATPEAKNQEFRQQVEWELNALEKASVICFFFDHDTMSPVTMCELGLWAASGKVVVCCDRRFWKSGNVHIVCERYGIPCVESFAECVGLVTGMLRRKGMKVDGEGNLTEDEDNEAEGWAAGDSILVTAGLKDMRVKHVELREA</sequence>
<keyword evidence="2" id="KW-1185">Reference proteome</keyword>
<dbReference type="SUPFAM" id="SSF52309">
    <property type="entry name" value="N-(deoxy)ribosyltransferase-like"/>
    <property type="match status" value="1"/>
</dbReference>
<dbReference type="OrthoDB" id="2893324at2759"/>
<dbReference type="InterPro" id="IPR039470">
    <property type="entry name" value="Nuc_deoxyri_tr2"/>
</dbReference>
<evidence type="ECO:0000313" key="2">
    <source>
        <dbReference type="Proteomes" id="UP000799753"/>
    </source>
</evidence>